<name>A0ABQ9GK75_9NEOP</name>
<feature type="region of interest" description="Disordered" evidence="1">
    <location>
        <begin position="1"/>
        <end position="21"/>
    </location>
</feature>
<evidence type="ECO:0008006" key="4">
    <source>
        <dbReference type="Google" id="ProtNLM"/>
    </source>
</evidence>
<organism evidence="2 3">
    <name type="scientific">Dryococelus australis</name>
    <dbReference type="NCBI Taxonomy" id="614101"/>
    <lineage>
        <taxon>Eukaryota</taxon>
        <taxon>Metazoa</taxon>
        <taxon>Ecdysozoa</taxon>
        <taxon>Arthropoda</taxon>
        <taxon>Hexapoda</taxon>
        <taxon>Insecta</taxon>
        <taxon>Pterygota</taxon>
        <taxon>Neoptera</taxon>
        <taxon>Polyneoptera</taxon>
        <taxon>Phasmatodea</taxon>
        <taxon>Verophasmatodea</taxon>
        <taxon>Anareolatae</taxon>
        <taxon>Phasmatidae</taxon>
        <taxon>Eurycanthinae</taxon>
        <taxon>Dryococelus</taxon>
    </lineage>
</organism>
<protein>
    <recommendedName>
        <fullName evidence="4">Prolactin receptor</fullName>
    </recommendedName>
</protein>
<dbReference type="EMBL" id="JARBHB010000011">
    <property type="protein sequence ID" value="KAJ8872428.1"/>
    <property type="molecule type" value="Genomic_DNA"/>
</dbReference>
<evidence type="ECO:0000313" key="2">
    <source>
        <dbReference type="EMBL" id="KAJ8872428.1"/>
    </source>
</evidence>
<dbReference type="Proteomes" id="UP001159363">
    <property type="component" value="Chromosome 10"/>
</dbReference>
<keyword evidence="3" id="KW-1185">Reference proteome</keyword>
<gene>
    <name evidence="2" type="ORF">PR048_026032</name>
</gene>
<reference evidence="2 3" key="1">
    <citation type="submission" date="2023-02" db="EMBL/GenBank/DDBJ databases">
        <title>LHISI_Scaffold_Assembly.</title>
        <authorList>
            <person name="Stuart O.P."/>
            <person name="Cleave R."/>
            <person name="Magrath M.J.L."/>
            <person name="Mikheyev A.S."/>
        </authorList>
    </citation>
    <scope>NUCLEOTIDE SEQUENCE [LARGE SCALE GENOMIC DNA]</scope>
    <source>
        <strain evidence="2">Daus_M_001</strain>
        <tissue evidence="2">Leg muscle</tissue>
    </source>
</reference>
<proteinExistence type="predicted"/>
<sequence>MEKPKSGWPDRESNTGPHECEYSELPLHHLAQIRRGGTPVKTTPTSGIVEARSPRAKYPGGYPSRGSTPVILVDEFRAIEDEQREKATSDQRKGSLRLQVSSSGVCGWQAGLLN</sequence>
<accession>A0ABQ9GK75</accession>
<evidence type="ECO:0000313" key="3">
    <source>
        <dbReference type="Proteomes" id="UP001159363"/>
    </source>
</evidence>
<evidence type="ECO:0000256" key="1">
    <source>
        <dbReference type="SAM" id="MobiDB-lite"/>
    </source>
</evidence>
<comment type="caution">
    <text evidence="2">The sequence shown here is derived from an EMBL/GenBank/DDBJ whole genome shotgun (WGS) entry which is preliminary data.</text>
</comment>